<dbReference type="InterPro" id="IPR002293">
    <property type="entry name" value="AA/rel_permease1"/>
</dbReference>
<keyword evidence="4" id="KW-1003">Cell membrane</keyword>
<feature type="transmembrane region" description="Helical" evidence="20">
    <location>
        <begin position="380"/>
        <end position="398"/>
    </location>
</feature>
<dbReference type="GO" id="GO:0016324">
    <property type="term" value="C:apical plasma membrane"/>
    <property type="evidence" value="ECO:0007669"/>
    <property type="project" value="UniProtKB-SubCell"/>
</dbReference>
<comment type="subcellular location">
    <subcellularLocation>
        <location evidence="1">Apical cell membrane</location>
        <topology evidence="1">Multi-pass membrane protein</topology>
    </subcellularLocation>
</comment>
<feature type="transmembrane region" description="Helical" evidence="20">
    <location>
        <begin position="333"/>
        <end position="359"/>
    </location>
</feature>
<feature type="transmembrane region" description="Helical" evidence="20">
    <location>
        <begin position="86"/>
        <end position="108"/>
    </location>
</feature>
<dbReference type="STRING" id="6573.A0A210QHF0"/>
<evidence type="ECO:0000256" key="13">
    <source>
        <dbReference type="ARBA" id="ARBA00052179"/>
    </source>
</evidence>
<comment type="catalytic activity">
    <reaction evidence="13">
        <text>L-cysteine(out) + L-arginine(in) = L-cysteine(in) + L-arginine(out)</text>
        <dbReference type="Rhea" id="RHEA:71071"/>
        <dbReference type="ChEBI" id="CHEBI:32682"/>
        <dbReference type="ChEBI" id="CHEBI:35235"/>
    </reaction>
    <physiologicalReaction direction="left-to-right" evidence="13">
        <dbReference type="Rhea" id="RHEA:71072"/>
    </physiologicalReaction>
</comment>
<keyword evidence="7 20" id="KW-1133">Transmembrane helix</keyword>
<evidence type="ECO:0000256" key="3">
    <source>
        <dbReference type="ARBA" id="ARBA00022448"/>
    </source>
</evidence>
<keyword evidence="6 20" id="KW-0812">Transmembrane</keyword>
<comment type="catalytic activity">
    <reaction evidence="11">
        <text>L-cystine(out) + L-arginine(in) = L-cystine(in) + L-arginine(out)</text>
        <dbReference type="Rhea" id="RHEA:71075"/>
        <dbReference type="ChEBI" id="CHEBI:32682"/>
        <dbReference type="ChEBI" id="CHEBI:35491"/>
    </reaction>
    <physiologicalReaction direction="left-to-right" evidence="11">
        <dbReference type="Rhea" id="RHEA:71076"/>
    </physiologicalReaction>
</comment>
<evidence type="ECO:0000256" key="2">
    <source>
        <dbReference type="ARBA" id="ARBA00009523"/>
    </source>
</evidence>
<dbReference type="Proteomes" id="UP000242188">
    <property type="component" value="Unassembled WGS sequence"/>
</dbReference>
<keyword evidence="8 20" id="KW-0472">Membrane</keyword>
<proteinExistence type="inferred from homology"/>
<dbReference type="GO" id="GO:0015179">
    <property type="term" value="F:L-amino acid transmembrane transporter activity"/>
    <property type="evidence" value="ECO:0007669"/>
    <property type="project" value="TreeGrafter"/>
</dbReference>
<dbReference type="Pfam" id="PF13520">
    <property type="entry name" value="AA_permease_2"/>
    <property type="match status" value="1"/>
</dbReference>
<evidence type="ECO:0000256" key="14">
    <source>
        <dbReference type="ARBA" id="ARBA00052732"/>
    </source>
</evidence>
<comment type="catalytic activity">
    <reaction evidence="14">
        <text>L-leucine(out) + L-arginine(in) = L-leucine(in) + L-arginine(out)</text>
        <dbReference type="Rhea" id="RHEA:71059"/>
        <dbReference type="ChEBI" id="CHEBI:32682"/>
        <dbReference type="ChEBI" id="CHEBI:57427"/>
    </reaction>
    <physiologicalReaction direction="left-to-right" evidence="14">
        <dbReference type="Rhea" id="RHEA:71060"/>
    </physiologicalReaction>
</comment>
<evidence type="ECO:0000256" key="10">
    <source>
        <dbReference type="ARBA" id="ARBA00051323"/>
    </source>
</evidence>
<evidence type="ECO:0000256" key="8">
    <source>
        <dbReference type="ARBA" id="ARBA00023136"/>
    </source>
</evidence>
<dbReference type="InterPro" id="IPR050598">
    <property type="entry name" value="AminoAcid_Transporter"/>
</dbReference>
<dbReference type="EMBL" id="NEDP02003643">
    <property type="protein sequence ID" value="OWF48193.1"/>
    <property type="molecule type" value="Genomic_DNA"/>
</dbReference>
<evidence type="ECO:0000256" key="12">
    <source>
        <dbReference type="ARBA" id="ARBA00051835"/>
    </source>
</evidence>
<evidence type="ECO:0000256" key="15">
    <source>
        <dbReference type="ARBA" id="ARBA00074336"/>
    </source>
</evidence>
<feature type="transmembrane region" description="Helical" evidence="20">
    <location>
        <begin position="139"/>
        <end position="166"/>
    </location>
</feature>
<sequence length="513" mass="56136">MTGRSQDHVSHPKHQNGLHNGNHTNGYHHCPPDAEKRSGSVHELVTPIELKKNMGLMSGTALIVGTMIGSGIFVSPRGVLEGSGSIGMSLVVWASCGLLAMFGALTYAELGTVIQESGGEHAYFKRTFMPMGRFGRLPVFLFDWLGVFVLRPSMFAIMALSLGTYATQPWYGDCEAPTAVIKTVTIMSMALAGFINAMSVHAALLVQNTLTATKLMAAAIIIIGGIVKIAQGSTVYISEGFKDTKEDLSLLALSFYNGLWAYDGWNNLNLATAELKNPSVNLPRSIIIGIPLTTVVYILVNVGYFSVMSKEEVLHVDAVAVIWGQRVLGDFSFIIPICVVLSCFGAVNGTIFTSGRLTYVAAKDHHLPNVLSYIHVYRKTPLPSVIFTTIIGIILILPGDLSSLIEFFSFSAWIFYGLAALTAIILRFTEPDLPRPYRVPLVIPCIVVLASIYLLVAPIVNNPRIEYLYPLMFTAAGLAVYVPCVHFRYSPRWIHWVTVSLQKLLLIFPTDTY</sequence>
<dbReference type="OrthoDB" id="5982228at2759"/>
<reference evidence="21 22" key="1">
    <citation type="journal article" date="2017" name="Nat. Ecol. Evol.">
        <title>Scallop genome provides insights into evolution of bilaterian karyotype and development.</title>
        <authorList>
            <person name="Wang S."/>
            <person name="Zhang J."/>
            <person name="Jiao W."/>
            <person name="Li J."/>
            <person name="Xun X."/>
            <person name="Sun Y."/>
            <person name="Guo X."/>
            <person name="Huan P."/>
            <person name="Dong B."/>
            <person name="Zhang L."/>
            <person name="Hu X."/>
            <person name="Sun X."/>
            <person name="Wang J."/>
            <person name="Zhao C."/>
            <person name="Wang Y."/>
            <person name="Wang D."/>
            <person name="Huang X."/>
            <person name="Wang R."/>
            <person name="Lv J."/>
            <person name="Li Y."/>
            <person name="Zhang Z."/>
            <person name="Liu B."/>
            <person name="Lu W."/>
            <person name="Hui Y."/>
            <person name="Liang J."/>
            <person name="Zhou Z."/>
            <person name="Hou R."/>
            <person name="Li X."/>
            <person name="Liu Y."/>
            <person name="Li H."/>
            <person name="Ning X."/>
            <person name="Lin Y."/>
            <person name="Zhao L."/>
            <person name="Xing Q."/>
            <person name="Dou J."/>
            <person name="Li Y."/>
            <person name="Mao J."/>
            <person name="Guo H."/>
            <person name="Dou H."/>
            <person name="Li T."/>
            <person name="Mu C."/>
            <person name="Jiang W."/>
            <person name="Fu Q."/>
            <person name="Fu X."/>
            <person name="Miao Y."/>
            <person name="Liu J."/>
            <person name="Yu Q."/>
            <person name="Li R."/>
            <person name="Liao H."/>
            <person name="Li X."/>
            <person name="Kong Y."/>
            <person name="Jiang Z."/>
            <person name="Chourrout D."/>
            <person name="Li R."/>
            <person name="Bao Z."/>
        </authorList>
    </citation>
    <scope>NUCLEOTIDE SEQUENCE [LARGE SCALE GENOMIC DNA]</scope>
    <source>
        <strain evidence="21 22">PY_sf001</strain>
    </source>
</reference>
<protein>
    <recommendedName>
        <fullName evidence="15">b(0,+)-type amino acid transporter 1</fullName>
    </recommendedName>
    <alternativeName>
        <fullName evidence="16">Glycoprotein-associated amino acid transporter b0,+AT1</fullName>
    </alternativeName>
    <alternativeName>
        <fullName evidence="17">Solute carrier family 7 member 9</fullName>
    </alternativeName>
</protein>
<comment type="catalytic activity">
    <reaction evidence="10">
        <text>L-lysine(out) + L-arginine(in) = L-lysine(in) + L-arginine(out)</text>
        <dbReference type="Rhea" id="RHEA:70827"/>
        <dbReference type="ChEBI" id="CHEBI:32551"/>
        <dbReference type="ChEBI" id="CHEBI:32682"/>
    </reaction>
    <physiologicalReaction direction="left-to-right" evidence="10">
        <dbReference type="Rhea" id="RHEA:70828"/>
    </physiologicalReaction>
</comment>
<keyword evidence="22" id="KW-1185">Reference proteome</keyword>
<evidence type="ECO:0000313" key="21">
    <source>
        <dbReference type="EMBL" id="OWF48193.1"/>
    </source>
</evidence>
<evidence type="ECO:0000256" key="5">
    <source>
        <dbReference type="ARBA" id="ARBA00022553"/>
    </source>
</evidence>
<feature type="transmembrane region" description="Helical" evidence="20">
    <location>
        <begin position="467"/>
        <end position="487"/>
    </location>
</feature>
<feature type="transmembrane region" description="Helical" evidence="20">
    <location>
        <begin position="286"/>
        <end position="307"/>
    </location>
</feature>
<feature type="compositionally biased region" description="Basic and acidic residues" evidence="19">
    <location>
        <begin position="1"/>
        <end position="10"/>
    </location>
</feature>
<gene>
    <name evidence="21" type="ORF">KP79_PYT14477</name>
</gene>
<keyword evidence="5" id="KW-0597">Phosphoprotein</keyword>
<feature type="transmembrane region" description="Helical" evidence="20">
    <location>
        <begin position="215"/>
        <end position="236"/>
    </location>
</feature>
<keyword evidence="9" id="KW-1015">Disulfide bond</keyword>
<evidence type="ECO:0000256" key="1">
    <source>
        <dbReference type="ARBA" id="ARBA00004424"/>
    </source>
</evidence>
<evidence type="ECO:0000256" key="6">
    <source>
        <dbReference type="ARBA" id="ARBA00022692"/>
    </source>
</evidence>
<feature type="transmembrane region" description="Helical" evidence="20">
    <location>
        <begin position="54"/>
        <end position="74"/>
    </location>
</feature>
<evidence type="ECO:0000256" key="7">
    <source>
        <dbReference type="ARBA" id="ARBA00022989"/>
    </source>
</evidence>
<feature type="transmembrane region" description="Helical" evidence="20">
    <location>
        <begin position="410"/>
        <end position="429"/>
    </location>
</feature>
<accession>A0A210QHF0</accession>
<evidence type="ECO:0000256" key="18">
    <source>
        <dbReference type="ARBA" id="ARBA00093193"/>
    </source>
</evidence>
<evidence type="ECO:0000256" key="16">
    <source>
        <dbReference type="ARBA" id="ARBA00079910"/>
    </source>
</evidence>
<dbReference type="PANTHER" id="PTHR11785">
    <property type="entry name" value="AMINO ACID TRANSPORTER"/>
    <property type="match status" value="1"/>
</dbReference>
<name>A0A210QHF0_MIZYE</name>
<evidence type="ECO:0000256" key="19">
    <source>
        <dbReference type="SAM" id="MobiDB-lite"/>
    </source>
</evidence>
<comment type="catalytic activity">
    <reaction evidence="12">
        <text>L-histidine(out) + L-arginine(in) = L-histidine(in) + L-arginine(out)</text>
        <dbReference type="Rhea" id="RHEA:71063"/>
        <dbReference type="ChEBI" id="CHEBI:32682"/>
        <dbReference type="ChEBI" id="CHEBI:57595"/>
    </reaction>
    <physiologicalReaction direction="left-to-right" evidence="12">
        <dbReference type="Rhea" id="RHEA:71064"/>
    </physiologicalReaction>
</comment>
<evidence type="ECO:0000313" key="22">
    <source>
        <dbReference type="Proteomes" id="UP000242188"/>
    </source>
</evidence>
<evidence type="ECO:0000256" key="20">
    <source>
        <dbReference type="SAM" id="Phobius"/>
    </source>
</evidence>
<evidence type="ECO:0000256" key="17">
    <source>
        <dbReference type="ARBA" id="ARBA00083296"/>
    </source>
</evidence>
<comment type="similarity">
    <text evidence="2">Belongs to the amino acid-polyamine-organocation (APC) superfamily.</text>
</comment>
<keyword evidence="3" id="KW-0813">Transport</keyword>
<comment type="caution">
    <text evidence="21">The sequence shown here is derived from an EMBL/GenBank/DDBJ whole genome shotgun (WGS) entry which is preliminary data.</text>
</comment>
<dbReference type="PIRSF" id="PIRSF006060">
    <property type="entry name" value="AA_transporter"/>
    <property type="match status" value="1"/>
</dbReference>
<evidence type="ECO:0000256" key="4">
    <source>
        <dbReference type="ARBA" id="ARBA00022475"/>
    </source>
</evidence>
<feature type="transmembrane region" description="Helical" evidence="20">
    <location>
        <begin position="441"/>
        <end position="461"/>
    </location>
</feature>
<organism evidence="21 22">
    <name type="scientific">Mizuhopecten yessoensis</name>
    <name type="common">Japanese scallop</name>
    <name type="synonym">Patinopecten yessoensis</name>
    <dbReference type="NCBI Taxonomy" id="6573"/>
    <lineage>
        <taxon>Eukaryota</taxon>
        <taxon>Metazoa</taxon>
        <taxon>Spiralia</taxon>
        <taxon>Lophotrochozoa</taxon>
        <taxon>Mollusca</taxon>
        <taxon>Bivalvia</taxon>
        <taxon>Autobranchia</taxon>
        <taxon>Pteriomorphia</taxon>
        <taxon>Pectinida</taxon>
        <taxon>Pectinoidea</taxon>
        <taxon>Pectinidae</taxon>
        <taxon>Mizuhopecten</taxon>
    </lineage>
</organism>
<feature type="transmembrane region" description="Helical" evidence="20">
    <location>
        <begin position="186"/>
        <end position="206"/>
    </location>
</feature>
<dbReference type="AlphaFoldDB" id="A0A210QHF0"/>
<dbReference type="FunFam" id="1.20.1740.10:FF:000015">
    <property type="entry name" value="B(0,+)-type amino acid transporter 1"/>
    <property type="match status" value="1"/>
</dbReference>
<evidence type="ECO:0000256" key="11">
    <source>
        <dbReference type="ARBA" id="ARBA00051814"/>
    </source>
</evidence>
<dbReference type="PANTHER" id="PTHR11785:SF512">
    <property type="entry name" value="SOBREMESA, ISOFORM B"/>
    <property type="match status" value="1"/>
</dbReference>
<dbReference type="Gene3D" id="1.20.1740.10">
    <property type="entry name" value="Amino acid/polyamine transporter I"/>
    <property type="match status" value="1"/>
</dbReference>
<feature type="region of interest" description="Disordered" evidence="19">
    <location>
        <begin position="1"/>
        <end position="38"/>
    </location>
</feature>
<evidence type="ECO:0000256" key="9">
    <source>
        <dbReference type="ARBA" id="ARBA00023157"/>
    </source>
</evidence>
<comment type="catalytic activity">
    <reaction evidence="18">
        <text>L-phenylalanine(out) + L-arginine(in) = L-phenylalanine(in) + L-arginine(out)</text>
        <dbReference type="Rhea" id="RHEA:71067"/>
        <dbReference type="ChEBI" id="CHEBI:32682"/>
        <dbReference type="ChEBI" id="CHEBI:58095"/>
    </reaction>
    <physiologicalReaction direction="left-to-right" evidence="18">
        <dbReference type="Rhea" id="RHEA:71068"/>
    </physiologicalReaction>
</comment>